<keyword evidence="2" id="KW-1185">Reference proteome</keyword>
<sequence>MATTVVFKNLFNAQIPPDETLYLVLGPHPKLGQGAVSVSAQALSVPDSGFGDNPVYLEVIQAATRRGRGQFGEEDRFMDIVVRNNSHVGGPPSGNTAFNLYTSVDIP</sequence>
<proteinExistence type="predicted"/>
<evidence type="ECO:0000313" key="2">
    <source>
        <dbReference type="Proteomes" id="UP000325690"/>
    </source>
</evidence>
<protein>
    <submittedName>
        <fullName evidence="1">Uncharacterized protein</fullName>
    </submittedName>
</protein>
<dbReference type="EMBL" id="ANBP01000031">
    <property type="protein sequence ID" value="KAB7753676.1"/>
    <property type="molecule type" value="Genomic_DNA"/>
</dbReference>
<dbReference type="GeneID" id="74303499"/>
<gene>
    <name evidence="1" type="ORF">MPHL21000_18145</name>
</gene>
<accession>A0A5N5UVR0</accession>
<evidence type="ECO:0000313" key="1">
    <source>
        <dbReference type="EMBL" id="KAB7753676.1"/>
    </source>
</evidence>
<name>A0A5N5UVR0_MYCPH</name>
<reference evidence="1 2" key="1">
    <citation type="submission" date="2012-10" db="EMBL/GenBank/DDBJ databases">
        <title>The draft sequence of the Mycobacterium pheli genome.</title>
        <authorList>
            <person name="Pettersson B.M.F."/>
            <person name="Das S."/>
            <person name="Dasgupta S."/>
            <person name="Bhattacharya A."/>
            <person name="Kirsebom L.A."/>
        </authorList>
    </citation>
    <scope>NUCLEOTIDE SEQUENCE [LARGE SCALE GENOMIC DNA]</scope>
    <source>
        <strain evidence="1 2">CCUG 21000</strain>
    </source>
</reference>
<comment type="caution">
    <text evidence="1">The sequence shown here is derived from an EMBL/GenBank/DDBJ whole genome shotgun (WGS) entry which is preliminary data.</text>
</comment>
<dbReference type="AlphaFoldDB" id="A0A5N5UVR0"/>
<dbReference type="RefSeq" id="WP_003888190.1">
    <property type="nucleotide sequence ID" value="NZ_ANBO01000007.1"/>
</dbReference>
<dbReference type="Proteomes" id="UP000325690">
    <property type="component" value="Unassembled WGS sequence"/>
</dbReference>
<organism evidence="1 2">
    <name type="scientific">Mycolicibacterium phlei DSM 43239 = CCUG 21000</name>
    <dbReference type="NCBI Taxonomy" id="1226750"/>
    <lineage>
        <taxon>Bacteria</taxon>
        <taxon>Bacillati</taxon>
        <taxon>Actinomycetota</taxon>
        <taxon>Actinomycetes</taxon>
        <taxon>Mycobacteriales</taxon>
        <taxon>Mycobacteriaceae</taxon>
        <taxon>Mycolicibacterium</taxon>
    </lineage>
</organism>